<evidence type="ECO:0000256" key="1">
    <source>
        <dbReference type="ARBA" id="ARBA00001964"/>
    </source>
</evidence>
<evidence type="ECO:0000256" key="5">
    <source>
        <dbReference type="ARBA" id="ARBA00023052"/>
    </source>
</evidence>
<proteinExistence type="predicted"/>
<comment type="function">
    <text evidence="2">E1 component of the 2-oxoglutarate dehydrogenase (OGDH) complex which catalyzes the decarboxylation of 2-oxoglutarate, the first step in the conversion of 2-oxoglutarate to succinyl-CoA and CO(2).</text>
</comment>
<keyword evidence="8" id="KW-1185">Reference proteome</keyword>
<dbReference type="InterPro" id="IPR009014">
    <property type="entry name" value="Transketo_C/PFOR_II"/>
</dbReference>
<dbReference type="RefSeq" id="WP_272086077.1">
    <property type="nucleotide sequence ID" value="NZ_JAQNDL010000001.1"/>
</dbReference>
<dbReference type="PANTHER" id="PTHR42980:SF1">
    <property type="entry name" value="2-OXOISOVALERATE DEHYDROGENASE SUBUNIT BETA, MITOCHONDRIAL"/>
    <property type="match status" value="1"/>
</dbReference>
<dbReference type="EC" id="1.2.4.4" evidence="3"/>
<evidence type="ECO:0000256" key="4">
    <source>
        <dbReference type="ARBA" id="ARBA00023002"/>
    </source>
</evidence>
<gene>
    <name evidence="7" type="ORF">POL25_11850</name>
</gene>
<dbReference type="Pfam" id="PF02779">
    <property type="entry name" value="Transket_pyr"/>
    <property type="match status" value="1"/>
</dbReference>
<feature type="domain" description="Transketolase-like pyrimidine-binding" evidence="6">
    <location>
        <begin position="376"/>
        <end position="550"/>
    </location>
</feature>
<dbReference type="Gene3D" id="3.40.50.920">
    <property type="match status" value="1"/>
</dbReference>
<dbReference type="InterPro" id="IPR029061">
    <property type="entry name" value="THDP-binding"/>
</dbReference>
<keyword evidence="4" id="KW-0560">Oxidoreductase</keyword>
<dbReference type="Proteomes" id="UP001221686">
    <property type="component" value="Unassembled WGS sequence"/>
</dbReference>
<dbReference type="InterPro" id="IPR005475">
    <property type="entry name" value="Transketolase-like_Pyr-bd"/>
</dbReference>
<dbReference type="SUPFAM" id="SSF52518">
    <property type="entry name" value="Thiamin diphosphate-binding fold (THDP-binding)"/>
    <property type="match status" value="2"/>
</dbReference>
<dbReference type="Pfam" id="PF02780">
    <property type="entry name" value="Transketolase_C"/>
    <property type="match status" value="1"/>
</dbReference>
<dbReference type="InterPro" id="IPR033248">
    <property type="entry name" value="Transketolase_C"/>
</dbReference>
<dbReference type="InterPro" id="IPR001017">
    <property type="entry name" value="DH_E1"/>
</dbReference>
<accession>A0ABT5DVD2</accession>
<organism evidence="7 8">
    <name type="scientific">Nannocystis bainbridge</name>
    <dbReference type="NCBI Taxonomy" id="2995303"/>
    <lineage>
        <taxon>Bacteria</taxon>
        <taxon>Pseudomonadati</taxon>
        <taxon>Myxococcota</taxon>
        <taxon>Polyangia</taxon>
        <taxon>Nannocystales</taxon>
        <taxon>Nannocystaceae</taxon>
        <taxon>Nannocystis</taxon>
    </lineage>
</organism>
<evidence type="ECO:0000259" key="6">
    <source>
        <dbReference type="SMART" id="SM00861"/>
    </source>
</evidence>
<keyword evidence="5" id="KW-0786">Thiamine pyrophosphate</keyword>
<dbReference type="Gene3D" id="3.40.50.970">
    <property type="match status" value="2"/>
</dbReference>
<evidence type="ECO:0000313" key="8">
    <source>
        <dbReference type="Proteomes" id="UP001221686"/>
    </source>
</evidence>
<evidence type="ECO:0000313" key="7">
    <source>
        <dbReference type="EMBL" id="MDC0717593.1"/>
    </source>
</evidence>
<protein>
    <recommendedName>
        <fullName evidence="3">3-methyl-2-oxobutanoate dehydrogenase (2-methylpropanoyl-transferring)</fullName>
        <ecNumber evidence="3">1.2.4.4</ecNumber>
    </recommendedName>
</protein>
<sequence>MPSKTLRFDLRDLARFPSLTPELLRLAYQEMLLARCHVERVVQECAKGTIKFAIWGSGEELHGAAEALAFADVVNPNAFGICAHYRSAGLLAMWSRLRGYPDFHLDHMRQQLCKSTDPWTGGRLMTAHFNDLRFNTLPVQSALGMQFGKAVGYAQGLRRKGYDDGLVVAVVGDGTTAESDMHEGMTGASILRLPVLLTVTDNNVAISVRPEDGRGIRSFEHYAAAFGFAYFECDGNDFLGCYETARAAAEYCKEQQAPALMWVKNLSRLNNHSSAADFTFEFDSFDPLVEFGEALVQAGVLAPHEILRRNGVTEGKDYFRRHDWGSLAKAADDYVVETMAICATEPEPTYESILTDVRAPFPAVEEAPPEHRPTAISINGAIRSALQAILKANPMSWVYGQDVGKKGGVMVATKGLHERFPDQVRDAPINEPLILGTAFGFALHKGATAIPEIQFSDYSLNTLHWLVLLGNQRWQSAGTVDVNVILRLPVEPLHGGSVYHSMCMEGFYASIPGITIVAPTTSRDMYGLLRSAAEYPGPVLVFESKGLYRMTLGDAFPGEPTDAKEIAALKRSIGFGGHIPDLPDDFRVPLGKAALRRPGKDITVVTWGRCTLFCNEAVQKLAAEGVDVELLDLRTIVPYDSEAVLASVRKTGRLLVVHEDRVFASLGREIQGAVQEAMIGENVITRVLGQDPSPGIPSPIEIEEQIVVSPEKVHAAVLEVMAVRKAKPAADAAAPVRPARGVADVFARPQILWTPSRNSVT</sequence>
<dbReference type="PANTHER" id="PTHR42980">
    <property type="entry name" value="2-OXOISOVALERATE DEHYDROGENASE SUBUNIT BETA-RELATED"/>
    <property type="match status" value="1"/>
</dbReference>
<comment type="cofactor">
    <cofactor evidence="1">
        <name>thiamine diphosphate</name>
        <dbReference type="ChEBI" id="CHEBI:58937"/>
    </cofactor>
</comment>
<comment type="caution">
    <text evidence="7">The sequence shown here is derived from an EMBL/GenBank/DDBJ whole genome shotgun (WGS) entry which is preliminary data.</text>
</comment>
<dbReference type="Pfam" id="PF00676">
    <property type="entry name" value="E1_dh"/>
    <property type="match status" value="1"/>
</dbReference>
<dbReference type="EMBL" id="JAQNDL010000001">
    <property type="protein sequence ID" value="MDC0717593.1"/>
    <property type="molecule type" value="Genomic_DNA"/>
</dbReference>
<reference evidence="7 8" key="1">
    <citation type="submission" date="2022-11" db="EMBL/GenBank/DDBJ databases">
        <title>Minimal conservation of predation-associated metabolite biosynthetic gene clusters underscores biosynthetic potential of Myxococcota including descriptions for ten novel species: Archangium lansinium sp. nov., Myxococcus landrumus sp. nov., Nannocystis bai.</title>
        <authorList>
            <person name="Ahearne A."/>
            <person name="Stevens C."/>
            <person name="Dowd S."/>
        </authorList>
    </citation>
    <scope>NUCLEOTIDE SEQUENCE [LARGE SCALE GENOMIC DNA]</scope>
    <source>
        <strain evidence="7 8">BB15-2</strain>
    </source>
</reference>
<dbReference type="SUPFAM" id="SSF52922">
    <property type="entry name" value="TK C-terminal domain-like"/>
    <property type="match status" value="1"/>
</dbReference>
<evidence type="ECO:0000256" key="3">
    <source>
        <dbReference type="ARBA" id="ARBA00012277"/>
    </source>
</evidence>
<name>A0ABT5DVD2_9BACT</name>
<evidence type="ECO:0000256" key="2">
    <source>
        <dbReference type="ARBA" id="ARBA00003906"/>
    </source>
</evidence>
<dbReference type="SMART" id="SM00861">
    <property type="entry name" value="Transket_pyr"/>
    <property type="match status" value="1"/>
</dbReference>